<dbReference type="EMBL" id="ML986688">
    <property type="protein sequence ID" value="KAF2260161.1"/>
    <property type="molecule type" value="Genomic_DNA"/>
</dbReference>
<dbReference type="PANTHER" id="PTHR38790">
    <property type="entry name" value="2EXR DOMAIN-CONTAINING PROTEIN-RELATED"/>
    <property type="match status" value="1"/>
</dbReference>
<comment type="caution">
    <text evidence="1">The sequence shown here is derived from an EMBL/GenBank/DDBJ whole genome shotgun (WGS) entry which is preliminary data.</text>
</comment>
<dbReference type="Proteomes" id="UP000800093">
    <property type="component" value="Unassembled WGS sequence"/>
</dbReference>
<sequence>MEHMAAATTPILVMASRPQLLESRPCTPQVEKMSRLLRLPTELRLICYTYTFSYTPIYLPPSSSRALSPLLTSKQIYHEACTLAFSLTIFKVQLRHSSELPSRLRGLRDELMGCIRYLTLQIKLLRGWCEIWRREIWTDVWISRERKFLDPGI</sequence>
<name>A0A9P4K124_9PLEO</name>
<evidence type="ECO:0000313" key="1">
    <source>
        <dbReference type="EMBL" id="KAF2260161.1"/>
    </source>
</evidence>
<dbReference type="AlphaFoldDB" id="A0A9P4K124"/>
<reference evidence="2" key="1">
    <citation type="journal article" date="2020" name="Stud. Mycol.">
        <title>101 Dothideomycetes genomes: A test case for predicting lifestyles and emergence of pathogens.</title>
        <authorList>
            <person name="Haridas S."/>
            <person name="Albert R."/>
            <person name="Binder M."/>
            <person name="Bloem J."/>
            <person name="LaButti K."/>
            <person name="Salamov A."/>
            <person name="Andreopoulos B."/>
            <person name="Baker S."/>
            <person name="Barry K."/>
            <person name="Bills G."/>
            <person name="Bluhm B."/>
            <person name="Cannon C."/>
            <person name="Castanera R."/>
            <person name="Culley D."/>
            <person name="Daum C."/>
            <person name="Ezra D."/>
            <person name="Gonzalez J."/>
            <person name="Henrissat B."/>
            <person name="Kuo A."/>
            <person name="Liang C."/>
            <person name="Lipzen A."/>
            <person name="Lutzoni F."/>
            <person name="Magnuson J."/>
            <person name="Mondo S."/>
            <person name="Nolan M."/>
            <person name="Ohm R."/>
            <person name="Pangilinan J."/>
            <person name="Park H.-J."/>
            <person name="Ramirez L."/>
            <person name="Alfaro M."/>
            <person name="Sun H."/>
            <person name="Tritt A."/>
            <person name="Yoshinaga Y."/>
            <person name="Zwiers L.-H."/>
            <person name="Turgeon B."/>
            <person name="Goodwin S."/>
            <person name="Spatafora J."/>
            <person name="Crous P."/>
            <person name="Grigoriev I."/>
        </authorList>
    </citation>
    <scope>NUCLEOTIDE SEQUENCE [LARGE SCALE GENOMIC DNA]</scope>
    <source>
        <strain evidence="2">CBS 304.66</strain>
    </source>
</reference>
<proteinExistence type="predicted"/>
<organism evidence="1 2">
    <name type="scientific">Lojkania enalia</name>
    <dbReference type="NCBI Taxonomy" id="147567"/>
    <lineage>
        <taxon>Eukaryota</taxon>
        <taxon>Fungi</taxon>
        <taxon>Dikarya</taxon>
        <taxon>Ascomycota</taxon>
        <taxon>Pezizomycotina</taxon>
        <taxon>Dothideomycetes</taxon>
        <taxon>Pleosporomycetidae</taxon>
        <taxon>Pleosporales</taxon>
        <taxon>Pleosporales incertae sedis</taxon>
        <taxon>Lojkania</taxon>
    </lineage>
</organism>
<dbReference type="OrthoDB" id="10660870at2759"/>
<keyword evidence="2" id="KW-1185">Reference proteome</keyword>
<evidence type="ECO:0000313" key="2">
    <source>
        <dbReference type="Proteomes" id="UP000800093"/>
    </source>
</evidence>
<gene>
    <name evidence="1" type="ORF">CC78DRAFT_585154</name>
</gene>
<protein>
    <submittedName>
        <fullName evidence="1">Uncharacterized protein</fullName>
    </submittedName>
</protein>
<accession>A0A9P4K124</accession>